<feature type="non-terminal residue" evidence="1">
    <location>
        <position position="1"/>
    </location>
</feature>
<evidence type="ECO:0000313" key="1">
    <source>
        <dbReference type="EMBL" id="OJJ88928.1"/>
    </source>
</evidence>
<dbReference type="GO" id="GO:0003676">
    <property type="term" value="F:nucleic acid binding"/>
    <property type="evidence" value="ECO:0007669"/>
    <property type="project" value="InterPro"/>
</dbReference>
<dbReference type="GeneID" id="34461884"/>
<evidence type="ECO:0000313" key="2">
    <source>
        <dbReference type="Proteomes" id="UP000184300"/>
    </source>
</evidence>
<evidence type="ECO:0008006" key="3">
    <source>
        <dbReference type="Google" id="ProtNLM"/>
    </source>
</evidence>
<protein>
    <recommendedName>
        <fullName evidence="3">Tc1-like transposase DDE domain-containing protein</fullName>
    </recommendedName>
</protein>
<dbReference type="AlphaFoldDB" id="A0A1L9VYC6"/>
<dbReference type="EMBL" id="KV878889">
    <property type="protein sequence ID" value="OJJ88928.1"/>
    <property type="molecule type" value="Genomic_DNA"/>
</dbReference>
<dbReference type="OrthoDB" id="4502264at2759"/>
<dbReference type="Proteomes" id="UP000184300">
    <property type="component" value="Unassembled WGS sequence"/>
</dbReference>
<dbReference type="Gene3D" id="3.30.420.10">
    <property type="entry name" value="Ribonuclease H-like superfamily/Ribonuclease H"/>
    <property type="match status" value="1"/>
</dbReference>
<dbReference type="InterPro" id="IPR036397">
    <property type="entry name" value="RNaseH_sf"/>
</dbReference>
<dbReference type="VEuPathDB" id="FungiDB:ASPGLDRAFT_42533"/>
<dbReference type="RefSeq" id="XP_022405604.1">
    <property type="nucleotide sequence ID" value="XM_022545623.1"/>
</dbReference>
<reference evidence="2" key="1">
    <citation type="journal article" date="2017" name="Genome Biol.">
        <title>Comparative genomics reveals high biological diversity and specific adaptations in the industrially and medically important fungal genus Aspergillus.</title>
        <authorList>
            <person name="de Vries R.P."/>
            <person name="Riley R."/>
            <person name="Wiebenga A."/>
            <person name="Aguilar-Osorio G."/>
            <person name="Amillis S."/>
            <person name="Uchima C.A."/>
            <person name="Anderluh G."/>
            <person name="Asadollahi M."/>
            <person name="Askin M."/>
            <person name="Barry K."/>
            <person name="Battaglia E."/>
            <person name="Bayram O."/>
            <person name="Benocci T."/>
            <person name="Braus-Stromeyer S.A."/>
            <person name="Caldana C."/>
            <person name="Canovas D."/>
            <person name="Cerqueira G.C."/>
            <person name="Chen F."/>
            <person name="Chen W."/>
            <person name="Choi C."/>
            <person name="Clum A."/>
            <person name="Dos Santos R.A."/>
            <person name="Damasio A.R."/>
            <person name="Diallinas G."/>
            <person name="Emri T."/>
            <person name="Fekete E."/>
            <person name="Flipphi M."/>
            <person name="Freyberg S."/>
            <person name="Gallo A."/>
            <person name="Gournas C."/>
            <person name="Habgood R."/>
            <person name="Hainaut M."/>
            <person name="Harispe M.L."/>
            <person name="Henrissat B."/>
            <person name="Hilden K.S."/>
            <person name="Hope R."/>
            <person name="Hossain A."/>
            <person name="Karabika E."/>
            <person name="Karaffa L."/>
            <person name="Karanyi Z."/>
            <person name="Krasevec N."/>
            <person name="Kuo A."/>
            <person name="Kusch H."/>
            <person name="LaButti K."/>
            <person name="Lagendijk E.L."/>
            <person name="Lapidus A."/>
            <person name="Levasseur A."/>
            <person name="Lindquist E."/>
            <person name="Lipzen A."/>
            <person name="Logrieco A.F."/>
            <person name="MacCabe A."/>
            <person name="Maekelae M.R."/>
            <person name="Malavazi I."/>
            <person name="Melin P."/>
            <person name="Meyer V."/>
            <person name="Mielnichuk N."/>
            <person name="Miskei M."/>
            <person name="Molnar A.P."/>
            <person name="Mule G."/>
            <person name="Ngan C.Y."/>
            <person name="Orejas M."/>
            <person name="Orosz E."/>
            <person name="Ouedraogo J.P."/>
            <person name="Overkamp K.M."/>
            <person name="Park H.-S."/>
            <person name="Perrone G."/>
            <person name="Piumi F."/>
            <person name="Punt P.J."/>
            <person name="Ram A.F."/>
            <person name="Ramon A."/>
            <person name="Rauscher S."/>
            <person name="Record E."/>
            <person name="Riano-Pachon D.M."/>
            <person name="Robert V."/>
            <person name="Roehrig J."/>
            <person name="Ruller R."/>
            <person name="Salamov A."/>
            <person name="Salih N.S."/>
            <person name="Samson R.A."/>
            <person name="Sandor E."/>
            <person name="Sanguinetti M."/>
            <person name="Schuetze T."/>
            <person name="Sepcic K."/>
            <person name="Shelest E."/>
            <person name="Sherlock G."/>
            <person name="Sophianopoulou V."/>
            <person name="Squina F.M."/>
            <person name="Sun H."/>
            <person name="Susca A."/>
            <person name="Todd R.B."/>
            <person name="Tsang A."/>
            <person name="Unkles S.E."/>
            <person name="van de Wiele N."/>
            <person name="van Rossen-Uffink D."/>
            <person name="Oliveira J.V."/>
            <person name="Vesth T.C."/>
            <person name="Visser J."/>
            <person name="Yu J.-H."/>
            <person name="Zhou M."/>
            <person name="Andersen M.R."/>
            <person name="Archer D.B."/>
            <person name="Baker S.E."/>
            <person name="Benoit I."/>
            <person name="Brakhage A.A."/>
            <person name="Braus G.H."/>
            <person name="Fischer R."/>
            <person name="Frisvad J.C."/>
            <person name="Goldman G.H."/>
            <person name="Houbraken J."/>
            <person name="Oakley B."/>
            <person name="Pocsi I."/>
            <person name="Scazzocchio C."/>
            <person name="Seiboth B."/>
            <person name="vanKuyk P.A."/>
            <person name="Wortman J."/>
            <person name="Dyer P.S."/>
            <person name="Grigoriev I.V."/>
        </authorList>
    </citation>
    <scope>NUCLEOTIDE SEQUENCE [LARGE SCALE GENOMIC DNA]</scope>
    <source>
        <strain evidence="2">CBS 516.65</strain>
    </source>
</reference>
<accession>A0A1L9VYC6</accession>
<proteinExistence type="predicted"/>
<organism evidence="1 2">
    <name type="scientific">Aspergillus glaucus CBS 516.65</name>
    <dbReference type="NCBI Taxonomy" id="1160497"/>
    <lineage>
        <taxon>Eukaryota</taxon>
        <taxon>Fungi</taxon>
        <taxon>Dikarya</taxon>
        <taxon>Ascomycota</taxon>
        <taxon>Pezizomycotina</taxon>
        <taxon>Eurotiomycetes</taxon>
        <taxon>Eurotiomycetidae</taxon>
        <taxon>Eurotiales</taxon>
        <taxon>Aspergillaceae</taxon>
        <taxon>Aspergillus</taxon>
        <taxon>Aspergillus subgen. Aspergillus</taxon>
    </lineage>
</organism>
<gene>
    <name evidence="1" type="ORF">ASPGLDRAFT_42533</name>
</gene>
<sequence>YNIFGVQKIMNWPGNSTDLNAIEAAWPWLKQRTTSCGAPRDKKTGKQAWIDG</sequence>
<keyword evidence="2" id="KW-1185">Reference proteome</keyword>
<dbReference type="STRING" id="1160497.A0A1L9VYC6"/>
<name>A0A1L9VYC6_ASPGL</name>